<sequence>MISSLIQAEMQQMAEIRLLHSDKLLLLSKAYDDYHAKISNGAFLIGCVDYRGWWLNWLSDGSILFWREYKLKMSFMTNDLDVKYGAVNQKEVVAKKKKRRKSKRRILEIDFTPPPDNWSRSDSNVSCNVKERNFTSSSDSSDDYLSDVFSRLVPVMRDVLINTVFSKHEVESHFFYIKRIFLKQKFTKMIIVMLSQNDKCQLNFFEIKFVHCVGNRAFLIEEAVDYLKASDISVECKQMLSSLNDSQLHNLFEQLNLFYISYEGSKIMVRMINKPSSLFHSNRAVSRNIFFSNINNQSAKTPFNCILDSPHAKPLSSITNDFIKLPQQHLNGTETMKPEQDALFTSHRKVNGVMIGHKDSTVEGLFIQHDRFYDQNTELMDGKFIFQKPKIEIMKRCTEQRLKAEKRCDEKLFSMSLMLKKAYKEILDLRLGKAKALANKRIGQAEFALIHANIVYNRVDDKMVRADIRYIIKEWEQIRKDYKDWHANLDEIVDGQKAQVDSNYNFDELALLSPPDHIPCAPQLPPYALKYFQRLEFECSFNDSSSEVLRFFGAPVAFEKEMTGGRFGAIGQPAPPLQRKVFTRAQIDEFDEIVERTMKHFQSHNPHGGISDLKAEQIKKVVSELDQRPLVHGLSSNFSSVLSHVKSSSISVMYCSIKVVRRITEMSDVGNENTDSKRNASCWASLPETSASHRPVNSENQKCLICFLTFVDNEKLIECPSCFSSYHHRILQTNGIHWKVNIDIRSFKFKYLEGCGNPETRASLKQLCGTKWLKQNCICPFCRQLWSNPDDFPSLSRNNLQQNAS</sequence>
<keyword evidence="2" id="KW-1185">Reference proteome</keyword>
<accession>A0A0N5D739</accession>
<reference evidence="1 2" key="2">
    <citation type="submission" date="2018-11" db="EMBL/GenBank/DDBJ databases">
        <authorList>
            <consortium name="Pathogen Informatics"/>
        </authorList>
    </citation>
    <scope>NUCLEOTIDE SEQUENCE [LARGE SCALE GENOMIC DNA]</scope>
</reference>
<name>A0A0N5D739_THECL</name>
<dbReference type="WBParaSite" id="TCLT_0000887101-mRNA-1">
    <property type="protein sequence ID" value="TCLT_0000887101-mRNA-1"/>
    <property type="gene ID" value="TCLT_0000887101"/>
</dbReference>
<dbReference type="OrthoDB" id="8062037at2759"/>
<organism evidence="3">
    <name type="scientific">Thelazia callipaeda</name>
    <name type="common">Oriental eyeworm</name>
    <name type="synonym">Parasitic nematode</name>
    <dbReference type="NCBI Taxonomy" id="103827"/>
    <lineage>
        <taxon>Eukaryota</taxon>
        <taxon>Metazoa</taxon>
        <taxon>Ecdysozoa</taxon>
        <taxon>Nematoda</taxon>
        <taxon>Chromadorea</taxon>
        <taxon>Rhabditida</taxon>
        <taxon>Spirurina</taxon>
        <taxon>Spiruromorpha</taxon>
        <taxon>Thelazioidea</taxon>
        <taxon>Thelaziidae</taxon>
        <taxon>Thelazia</taxon>
    </lineage>
</organism>
<dbReference type="AlphaFoldDB" id="A0A0N5D739"/>
<dbReference type="Proteomes" id="UP000276776">
    <property type="component" value="Unassembled WGS sequence"/>
</dbReference>
<evidence type="ECO:0000313" key="3">
    <source>
        <dbReference type="WBParaSite" id="TCLT_0000887101-mRNA-1"/>
    </source>
</evidence>
<dbReference type="STRING" id="103827.A0A0N5D739"/>
<proteinExistence type="predicted"/>
<reference evidence="3" key="1">
    <citation type="submission" date="2017-02" db="UniProtKB">
        <authorList>
            <consortium name="WormBaseParasite"/>
        </authorList>
    </citation>
    <scope>IDENTIFICATION</scope>
</reference>
<protein>
    <submittedName>
        <fullName evidence="3">RING-type domain-containing protein</fullName>
    </submittedName>
</protein>
<dbReference type="InterPro" id="IPR013083">
    <property type="entry name" value="Znf_RING/FYVE/PHD"/>
</dbReference>
<evidence type="ECO:0000313" key="2">
    <source>
        <dbReference type="Proteomes" id="UP000276776"/>
    </source>
</evidence>
<dbReference type="OMA" id="HEASICC"/>
<dbReference type="Gene3D" id="3.30.40.10">
    <property type="entry name" value="Zinc/RING finger domain, C3HC4 (zinc finger)"/>
    <property type="match status" value="1"/>
</dbReference>
<evidence type="ECO:0000313" key="1">
    <source>
        <dbReference type="EMBL" id="VDN06445.1"/>
    </source>
</evidence>
<gene>
    <name evidence="1" type="ORF">TCLT_LOCUS8860</name>
</gene>
<dbReference type="EMBL" id="UYYF01004693">
    <property type="protein sequence ID" value="VDN06445.1"/>
    <property type="molecule type" value="Genomic_DNA"/>
</dbReference>